<evidence type="ECO:0000256" key="1">
    <source>
        <dbReference type="SAM" id="MobiDB-lite"/>
    </source>
</evidence>
<feature type="compositionally biased region" description="Basic and acidic residues" evidence="1">
    <location>
        <begin position="79"/>
        <end position="91"/>
    </location>
</feature>
<feature type="compositionally biased region" description="Basic and acidic residues" evidence="1">
    <location>
        <begin position="101"/>
        <end position="113"/>
    </location>
</feature>
<feature type="region of interest" description="Disordered" evidence="1">
    <location>
        <begin position="224"/>
        <end position="257"/>
    </location>
</feature>
<comment type="caution">
    <text evidence="2">The sequence shown here is derived from an EMBL/GenBank/DDBJ whole genome shotgun (WGS) entry which is preliminary data.</text>
</comment>
<feature type="compositionally biased region" description="Polar residues" evidence="1">
    <location>
        <begin position="47"/>
        <end position="65"/>
    </location>
</feature>
<feature type="compositionally biased region" description="Polar residues" evidence="1">
    <location>
        <begin position="129"/>
        <end position="139"/>
    </location>
</feature>
<dbReference type="AlphaFoldDB" id="A0AAP0RDI0"/>
<organism evidence="2 3">
    <name type="scientific">Liquidambar formosana</name>
    <name type="common">Formosan gum</name>
    <dbReference type="NCBI Taxonomy" id="63359"/>
    <lineage>
        <taxon>Eukaryota</taxon>
        <taxon>Viridiplantae</taxon>
        <taxon>Streptophyta</taxon>
        <taxon>Embryophyta</taxon>
        <taxon>Tracheophyta</taxon>
        <taxon>Spermatophyta</taxon>
        <taxon>Magnoliopsida</taxon>
        <taxon>eudicotyledons</taxon>
        <taxon>Gunneridae</taxon>
        <taxon>Pentapetalae</taxon>
        <taxon>Saxifragales</taxon>
        <taxon>Altingiaceae</taxon>
        <taxon>Liquidambar</taxon>
    </lineage>
</organism>
<feature type="compositionally biased region" description="Basic and acidic residues" evidence="1">
    <location>
        <begin position="242"/>
        <end position="251"/>
    </location>
</feature>
<accession>A0AAP0RDI0</accession>
<evidence type="ECO:0000313" key="3">
    <source>
        <dbReference type="Proteomes" id="UP001415857"/>
    </source>
</evidence>
<keyword evidence="3" id="KW-1185">Reference proteome</keyword>
<feature type="compositionally biased region" description="Acidic residues" evidence="1">
    <location>
        <begin position="271"/>
        <end position="286"/>
    </location>
</feature>
<name>A0AAP0RDI0_LIQFO</name>
<feature type="region of interest" description="Disordered" evidence="1">
    <location>
        <begin position="271"/>
        <end position="294"/>
    </location>
</feature>
<gene>
    <name evidence="2" type="ORF">L1049_022771</name>
</gene>
<proteinExistence type="predicted"/>
<protein>
    <submittedName>
        <fullName evidence="2">Uncharacterized protein</fullName>
    </submittedName>
</protein>
<evidence type="ECO:0000313" key="2">
    <source>
        <dbReference type="EMBL" id="KAK9275504.1"/>
    </source>
</evidence>
<sequence>MRGESLFPKKVIKEEVVEANVGFDEGMGEKGRTEAGKFQNEKGAGSGNASFNPTRIEENGSNFNEKINGLAAGGSMSHPRTEETRGLRDEGPYSIGMVHAMEVKENDPSGCEKKYKKPERKKLMAEAVSPSNRMVSSMPSGGRHASGQFIEISDSDDETPTGKTGLLASKLKRKRESSINVSESENDDAYNPTSGKRKMKQLKELIHEPRGLPGDYCSAASAASGGKIVDKSITPSRQNSEVLRRCEDKTGSKQNSDCHVSGSFLKVLDGCDSDDGSTDSTTDSEDDRFLSQFG</sequence>
<dbReference type="EMBL" id="JBBPBK010000011">
    <property type="protein sequence ID" value="KAK9275504.1"/>
    <property type="molecule type" value="Genomic_DNA"/>
</dbReference>
<reference evidence="2 3" key="1">
    <citation type="journal article" date="2024" name="Plant J.">
        <title>Genome sequences and population genomics reveal climatic adaptation and genomic divergence between two closely related sweetgum species.</title>
        <authorList>
            <person name="Xu W.Q."/>
            <person name="Ren C.Q."/>
            <person name="Zhang X.Y."/>
            <person name="Comes H.P."/>
            <person name="Liu X.H."/>
            <person name="Li Y.G."/>
            <person name="Kettle C.J."/>
            <person name="Jalonen R."/>
            <person name="Gaisberger H."/>
            <person name="Ma Y.Z."/>
            <person name="Qiu Y.X."/>
        </authorList>
    </citation>
    <scope>NUCLEOTIDE SEQUENCE [LARGE SCALE GENOMIC DNA]</scope>
    <source>
        <strain evidence="2">Hangzhou</strain>
    </source>
</reference>
<feature type="region of interest" description="Disordered" evidence="1">
    <location>
        <begin position="25"/>
        <end position="202"/>
    </location>
</feature>
<dbReference type="Proteomes" id="UP001415857">
    <property type="component" value="Unassembled WGS sequence"/>
</dbReference>